<sequence>MLILFVLSNRKVFFNLRFLFYEEANLVFIMDIKSEVEIKDELIESSEDFINDVQRFEQVSVSKEIQQENLFYPSVDNKEEIEMKSLQHEDLFYPNIDVKEEIELKIDPLYIKEENTESGYHVDQISGLDDSQ</sequence>
<name>A0A5N5TCZ1_9CRUS</name>
<comment type="caution">
    <text evidence="1">The sequence shown here is derived from an EMBL/GenBank/DDBJ whole genome shotgun (WGS) entry which is preliminary data.</text>
</comment>
<reference evidence="1 2" key="1">
    <citation type="journal article" date="2019" name="PLoS Biol.">
        <title>Sex chromosomes control vertical transmission of feminizing Wolbachia symbionts in an isopod.</title>
        <authorList>
            <person name="Becking T."/>
            <person name="Chebbi M.A."/>
            <person name="Giraud I."/>
            <person name="Moumen B."/>
            <person name="Laverre T."/>
            <person name="Caubet Y."/>
            <person name="Peccoud J."/>
            <person name="Gilbert C."/>
            <person name="Cordaux R."/>
        </authorList>
    </citation>
    <scope>NUCLEOTIDE SEQUENCE [LARGE SCALE GENOMIC DNA]</scope>
    <source>
        <strain evidence="1">ANa2</strain>
        <tissue evidence="1">Whole body excluding digestive tract and cuticle</tissue>
    </source>
</reference>
<keyword evidence="2" id="KW-1185">Reference proteome</keyword>
<dbReference type="Proteomes" id="UP000326759">
    <property type="component" value="Unassembled WGS sequence"/>
</dbReference>
<accession>A0A5N5TCZ1</accession>
<organism evidence="1 2">
    <name type="scientific">Armadillidium nasatum</name>
    <dbReference type="NCBI Taxonomy" id="96803"/>
    <lineage>
        <taxon>Eukaryota</taxon>
        <taxon>Metazoa</taxon>
        <taxon>Ecdysozoa</taxon>
        <taxon>Arthropoda</taxon>
        <taxon>Crustacea</taxon>
        <taxon>Multicrustacea</taxon>
        <taxon>Malacostraca</taxon>
        <taxon>Eumalacostraca</taxon>
        <taxon>Peracarida</taxon>
        <taxon>Isopoda</taxon>
        <taxon>Oniscidea</taxon>
        <taxon>Crinocheta</taxon>
        <taxon>Armadillidiidae</taxon>
        <taxon>Armadillidium</taxon>
    </lineage>
</organism>
<dbReference type="EMBL" id="SEYY01004152">
    <property type="protein sequence ID" value="KAB7503938.1"/>
    <property type="molecule type" value="Genomic_DNA"/>
</dbReference>
<feature type="non-terminal residue" evidence="1">
    <location>
        <position position="132"/>
    </location>
</feature>
<protein>
    <submittedName>
        <fullName evidence="1">Uncharacterized protein</fullName>
    </submittedName>
</protein>
<dbReference type="AlphaFoldDB" id="A0A5N5TCZ1"/>
<evidence type="ECO:0000313" key="2">
    <source>
        <dbReference type="Proteomes" id="UP000326759"/>
    </source>
</evidence>
<evidence type="ECO:0000313" key="1">
    <source>
        <dbReference type="EMBL" id="KAB7503938.1"/>
    </source>
</evidence>
<gene>
    <name evidence="1" type="ORF">Anas_13455</name>
</gene>
<proteinExistence type="predicted"/>